<dbReference type="InterPro" id="IPR050515">
    <property type="entry name" value="Beta-lactam/transpept"/>
</dbReference>
<gene>
    <name evidence="9" type="ORF">JOC86_001310</name>
</gene>
<evidence type="ECO:0000256" key="1">
    <source>
        <dbReference type="ARBA" id="ARBA00004370"/>
    </source>
</evidence>
<comment type="catalytic activity">
    <reaction evidence="6">
        <text>Preferential cleavage: (Ac)2-L-Lys-D-Ala-|-D-Ala. Also transpeptidation of peptidyl-alanyl moieties that are N-acyl substituents of D-alanine.</text>
        <dbReference type="EC" id="3.4.16.4"/>
    </reaction>
</comment>
<evidence type="ECO:0000259" key="8">
    <source>
        <dbReference type="Pfam" id="PF03717"/>
    </source>
</evidence>
<feature type="domain" description="Penicillin-binding protein transpeptidase" evidence="7">
    <location>
        <begin position="261"/>
        <end position="567"/>
    </location>
</feature>
<dbReference type="Pfam" id="PF03717">
    <property type="entry name" value="PBP_dimer"/>
    <property type="match status" value="1"/>
</dbReference>
<evidence type="ECO:0000256" key="2">
    <source>
        <dbReference type="ARBA" id="ARBA00004752"/>
    </source>
</evidence>
<dbReference type="Proteomes" id="UP001646157">
    <property type="component" value="Unassembled WGS sequence"/>
</dbReference>
<sequence>MRRKRIIFLLGSILVLFFLLTGRLMQIQLFQTESFSSHNINLIENSVEQRTQQLVIDEGRGVIVDRNGEELTHYTKNVLILFPFLKNVEWDIEKVADIIGVPTYTLASTLENAKKPIVFGEKKPVELTEDQMNRINDLKIQGVFALSRKYPLKEKLAQQFIGLIGENEKVFQKRYPDKVKGTKQKIGITGIQKTFDEWLIAEQPSKLIYHVDAIGGPLFGVDVKYLAPANPFYPLNVKTTIDGKIQGKMEEILEKREVNKGGALLLDINSGEIVASVSKPDVNVRSPFSDNGSTNYMYTELIPGSVFKTVITAAAIEKEFVNEERKFQCDQDIYGNPSDRPLGNINIKDSFAASCNRTFADLAKEMVEKDKDIIEQYAAKLGLTGDLSWSGDLFHYSDFKHFQADTGRIFKNEEEKDDQNYVSQTAIGQREVRVTPLAVANMMATIARGGEKLSIKAVDSVEYANGTEMFTFDKQTLEGEKISPYTAMKLQQYLHEVVHGKVGTAKALHSAALEVAGKTGTAETGKFKDDNQEKQLLNKWFAGYFPFDNPKYALVVVNMDVQEYEGGVYPMFLDIVNAIASLED</sequence>
<keyword evidence="10" id="KW-1185">Reference proteome</keyword>
<dbReference type="Pfam" id="PF00905">
    <property type="entry name" value="Transpeptidase"/>
    <property type="match status" value="1"/>
</dbReference>
<evidence type="ECO:0000313" key="10">
    <source>
        <dbReference type="Proteomes" id="UP001646157"/>
    </source>
</evidence>
<comment type="pathway">
    <text evidence="2">Cell wall biogenesis; peptidoglycan biosynthesis.</text>
</comment>
<dbReference type="EC" id="3.4.16.4" evidence="4"/>
<keyword evidence="5" id="KW-0472">Membrane</keyword>
<dbReference type="InterPro" id="IPR036138">
    <property type="entry name" value="PBP_dimer_sf"/>
</dbReference>
<dbReference type="Gene3D" id="3.90.1310.10">
    <property type="entry name" value="Penicillin-binding protein 2a (Domain 2)"/>
    <property type="match status" value="1"/>
</dbReference>
<dbReference type="InterPro" id="IPR012338">
    <property type="entry name" value="Beta-lactam/transpept-like"/>
</dbReference>
<evidence type="ECO:0000313" key="9">
    <source>
        <dbReference type="EMBL" id="MBM7584773.1"/>
    </source>
</evidence>
<dbReference type="SUPFAM" id="SSF56519">
    <property type="entry name" value="Penicillin binding protein dimerisation domain"/>
    <property type="match status" value="1"/>
</dbReference>
<dbReference type="SUPFAM" id="SSF56601">
    <property type="entry name" value="beta-lactamase/transpeptidase-like"/>
    <property type="match status" value="1"/>
</dbReference>
<reference evidence="9 10" key="1">
    <citation type="submission" date="2021-01" db="EMBL/GenBank/DDBJ databases">
        <title>Genomic Encyclopedia of Type Strains, Phase IV (KMG-IV): sequencing the most valuable type-strain genomes for metagenomic binning, comparative biology and taxonomic classification.</title>
        <authorList>
            <person name="Goeker M."/>
        </authorList>
    </citation>
    <scope>NUCLEOTIDE SEQUENCE [LARGE SCALE GENOMIC DNA]</scope>
    <source>
        <strain evidence="9 10">DSM 24834</strain>
    </source>
</reference>
<dbReference type="GO" id="GO:0051301">
    <property type="term" value="P:cell division"/>
    <property type="evidence" value="ECO:0007669"/>
    <property type="project" value="UniProtKB-KW"/>
</dbReference>
<dbReference type="RefSeq" id="WP_205169150.1">
    <property type="nucleotide sequence ID" value="NZ_JAFBDZ010000001.1"/>
</dbReference>
<evidence type="ECO:0000256" key="4">
    <source>
        <dbReference type="ARBA" id="ARBA00012448"/>
    </source>
</evidence>
<dbReference type="Gene3D" id="3.40.710.10">
    <property type="entry name" value="DD-peptidase/beta-lactamase superfamily"/>
    <property type="match status" value="1"/>
</dbReference>
<dbReference type="EMBL" id="JAFBDZ010000001">
    <property type="protein sequence ID" value="MBM7584773.1"/>
    <property type="molecule type" value="Genomic_DNA"/>
</dbReference>
<feature type="domain" description="Penicillin-binding protein dimerisation" evidence="8">
    <location>
        <begin position="59"/>
        <end position="215"/>
    </location>
</feature>
<name>A0ABS2NA96_9BACI</name>
<organism evidence="9 10">
    <name type="scientific">Rossellomorea pakistanensis</name>
    <dbReference type="NCBI Taxonomy" id="992288"/>
    <lineage>
        <taxon>Bacteria</taxon>
        <taxon>Bacillati</taxon>
        <taxon>Bacillota</taxon>
        <taxon>Bacilli</taxon>
        <taxon>Bacillales</taxon>
        <taxon>Bacillaceae</taxon>
        <taxon>Rossellomorea</taxon>
    </lineage>
</organism>
<evidence type="ECO:0000256" key="5">
    <source>
        <dbReference type="ARBA" id="ARBA00023136"/>
    </source>
</evidence>
<evidence type="ECO:0000256" key="6">
    <source>
        <dbReference type="ARBA" id="ARBA00034000"/>
    </source>
</evidence>
<keyword evidence="9" id="KW-0132">Cell division</keyword>
<comment type="subcellular location">
    <subcellularLocation>
        <location evidence="1">Membrane</location>
    </subcellularLocation>
</comment>
<dbReference type="PANTHER" id="PTHR30627:SF24">
    <property type="entry name" value="PENICILLIN-BINDING PROTEIN 4B"/>
    <property type="match status" value="1"/>
</dbReference>
<protein>
    <recommendedName>
        <fullName evidence="4">serine-type D-Ala-D-Ala carboxypeptidase</fullName>
        <ecNumber evidence="4">3.4.16.4</ecNumber>
    </recommendedName>
</protein>
<comment type="caution">
    <text evidence="9">The sequence shown here is derived from an EMBL/GenBank/DDBJ whole genome shotgun (WGS) entry which is preliminary data.</text>
</comment>
<proteinExistence type="inferred from homology"/>
<evidence type="ECO:0000256" key="3">
    <source>
        <dbReference type="ARBA" id="ARBA00007171"/>
    </source>
</evidence>
<comment type="similarity">
    <text evidence="3">Belongs to the transpeptidase family.</text>
</comment>
<accession>A0ABS2NA96</accession>
<evidence type="ECO:0000259" key="7">
    <source>
        <dbReference type="Pfam" id="PF00905"/>
    </source>
</evidence>
<dbReference type="InterPro" id="IPR005311">
    <property type="entry name" value="PBP_dimer"/>
</dbReference>
<keyword evidence="9" id="KW-0131">Cell cycle</keyword>
<dbReference type="PANTHER" id="PTHR30627">
    <property type="entry name" value="PEPTIDOGLYCAN D,D-TRANSPEPTIDASE"/>
    <property type="match status" value="1"/>
</dbReference>
<dbReference type="InterPro" id="IPR001460">
    <property type="entry name" value="PCN-bd_Tpept"/>
</dbReference>